<feature type="transmembrane region" description="Helical" evidence="4">
    <location>
        <begin position="720"/>
        <end position="744"/>
    </location>
</feature>
<dbReference type="SUPFAM" id="SSF88713">
    <property type="entry name" value="Glycoside hydrolase/deacetylase"/>
    <property type="match status" value="1"/>
</dbReference>
<dbReference type="AlphaFoldDB" id="A0A7U3YLQ1"/>
<comment type="similarity">
    <text evidence="1">Belongs to the glycosyltransferase 2 family.</text>
</comment>
<dbReference type="GO" id="GO:0016757">
    <property type="term" value="F:glycosyltransferase activity"/>
    <property type="evidence" value="ECO:0007669"/>
    <property type="project" value="UniProtKB-KW"/>
</dbReference>
<dbReference type="Gene3D" id="3.90.550.10">
    <property type="entry name" value="Spore Coat Polysaccharide Biosynthesis Protein SpsA, Chain A"/>
    <property type="match status" value="1"/>
</dbReference>
<dbReference type="PROSITE" id="PS51910">
    <property type="entry name" value="GH18_2"/>
    <property type="match status" value="1"/>
</dbReference>
<keyword evidence="4" id="KW-0812">Transmembrane</keyword>
<dbReference type="InterPro" id="IPR011583">
    <property type="entry name" value="Chitinase_II/V-like_cat"/>
</dbReference>
<feature type="domain" description="GH18" evidence="6">
    <location>
        <begin position="104"/>
        <end position="416"/>
    </location>
</feature>
<protein>
    <submittedName>
        <fullName evidence="7">Polysaccharide deacetylase</fullName>
    </submittedName>
</protein>
<accession>A0A7U3YLQ1</accession>
<dbReference type="GO" id="GO:0005975">
    <property type="term" value="P:carbohydrate metabolic process"/>
    <property type="evidence" value="ECO:0007669"/>
    <property type="project" value="InterPro"/>
</dbReference>
<dbReference type="InterPro" id="IPR001223">
    <property type="entry name" value="Glyco_hydro18_cat"/>
</dbReference>
<dbReference type="Gene3D" id="3.20.20.80">
    <property type="entry name" value="Glycosidases"/>
    <property type="match status" value="1"/>
</dbReference>
<dbReference type="InterPro" id="IPR002509">
    <property type="entry name" value="NODB_dom"/>
</dbReference>
<evidence type="ECO:0000256" key="2">
    <source>
        <dbReference type="ARBA" id="ARBA00022676"/>
    </source>
</evidence>
<keyword evidence="8" id="KW-1185">Reference proteome</keyword>
<keyword evidence="2" id="KW-0328">Glycosyltransferase</keyword>
<evidence type="ECO:0000313" key="7">
    <source>
        <dbReference type="EMBL" id="ADW17702.1"/>
    </source>
</evidence>
<dbReference type="SUPFAM" id="SSF51445">
    <property type="entry name" value="(Trans)glycosidases"/>
    <property type="match status" value="1"/>
</dbReference>
<evidence type="ECO:0000259" key="6">
    <source>
        <dbReference type="PROSITE" id="PS51910"/>
    </source>
</evidence>
<dbReference type="Pfam" id="PF00704">
    <property type="entry name" value="Glyco_hydro_18"/>
    <property type="match status" value="1"/>
</dbReference>
<dbReference type="Proteomes" id="UP000006365">
    <property type="component" value="Chromosome"/>
</dbReference>
<dbReference type="Gene3D" id="3.10.50.10">
    <property type="match status" value="1"/>
</dbReference>
<feature type="transmembrane region" description="Helical" evidence="4">
    <location>
        <begin position="1014"/>
        <end position="1038"/>
    </location>
</feature>
<dbReference type="KEGG" id="dpr:Despr_1548"/>
<keyword evidence="3" id="KW-0808">Transferase</keyword>
<evidence type="ECO:0000256" key="1">
    <source>
        <dbReference type="ARBA" id="ARBA00006739"/>
    </source>
</evidence>
<dbReference type="InterPro" id="IPR029044">
    <property type="entry name" value="Nucleotide-diphossugar_trans"/>
</dbReference>
<evidence type="ECO:0000259" key="5">
    <source>
        <dbReference type="PROSITE" id="PS51677"/>
    </source>
</evidence>
<feature type="transmembrane region" description="Helical" evidence="4">
    <location>
        <begin position="1087"/>
        <end position="1107"/>
    </location>
</feature>
<dbReference type="Gene3D" id="3.20.20.370">
    <property type="entry name" value="Glycoside hydrolase/deacetylase"/>
    <property type="match status" value="1"/>
</dbReference>
<dbReference type="CDD" id="cd10962">
    <property type="entry name" value="CE4_GT2-like"/>
    <property type="match status" value="1"/>
</dbReference>
<dbReference type="InterPro" id="IPR011330">
    <property type="entry name" value="Glyco_hydro/deAcase_b/a-brl"/>
</dbReference>
<reference evidence="7 8" key="1">
    <citation type="journal article" date="2011" name="Stand. Genomic Sci.">
        <title>Complete genome sequence of Desulfobulbus propionicus type strain (1pr3).</title>
        <authorList>
            <person name="Pagani I."/>
            <person name="Lapidus A."/>
            <person name="Nolan M."/>
            <person name="Lucas S."/>
            <person name="Hammon N."/>
            <person name="Deshpande S."/>
            <person name="Cheng J.F."/>
            <person name="Chertkov O."/>
            <person name="Davenport K."/>
            <person name="Tapia R."/>
            <person name="Han C."/>
            <person name="Goodwin L."/>
            <person name="Pitluck S."/>
            <person name="Liolios K."/>
            <person name="Mavromatis K."/>
            <person name="Ivanova N."/>
            <person name="Mikhailova N."/>
            <person name="Pati A."/>
            <person name="Chen A."/>
            <person name="Palaniappan K."/>
            <person name="Land M."/>
            <person name="Hauser L."/>
            <person name="Chang Y.J."/>
            <person name="Jeffries C.D."/>
            <person name="Detter J.C."/>
            <person name="Brambilla E."/>
            <person name="Kannan K.P."/>
            <person name="Djao O.D."/>
            <person name="Rohde M."/>
            <person name="Pukall R."/>
            <person name="Spring S."/>
            <person name="Goker M."/>
            <person name="Sikorski J."/>
            <person name="Woyke T."/>
            <person name="Bristow J."/>
            <person name="Eisen J.A."/>
            <person name="Markowitz V."/>
            <person name="Hugenholtz P."/>
            <person name="Kyrpides N.C."/>
            <person name="Klenk H.P."/>
        </authorList>
    </citation>
    <scope>NUCLEOTIDE SEQUENCE [LARGE SCALE GENOMIC DNA]</scope>
    <source>
        <strain evidence="8">ATCC 33891 / DSM 2032 / 1pr3</strain>
    </source>
</reference>
<gene>
    <name evidence="7" type="ordered locus">Despr_1548</name>
</gene>
<evidence type="ECO:0000256" key="4">
    <source>
        <dbReference type="SAM" id="Phobius"/>
    </source>
</evidence>
<feature type="domain" description="NodB homology" evidence="5">
    <location>
        <begin position="490"/>
        <end position="678"/>
    </location>
</feature>
<dbReference type="Pfam" id="PF01522">
    <property type="entry name" value="Polysacc_deac_1"/>
    <property type="match status" value="1"/>
</dbReference>
<dbReference type="GO" id="GO:0016810">
    <property type="term" value="F:hydrolase activity, acting on carbon-nitrogen (but not peptide) bonds"/>
    <property type="evidence" value="ECO:0007669"/>
    <property type="project" value="InterPro"/>
</dbReference>
<dbReference type="Pfam" id="PF13641">
    <property type="entry name" value="Glyco_tranf_2_3"/>
    <property type="match status" value="1"/>
</dbReference>
<name>A0A7U3YLQ1_DESPD</name>
<feature type="transmembrane region" description="Helical" evidence="4">
    <location>
        <begin position="1044"/>
        <end position="1066"/>
    </location>
</feature>
<dbReference type="InterPro" id="IPR029070">
    <property type="entry name" value="Chitinase_insertion_sf"/>
</dbReference>
<organism evidence="7 8">
    <name type="scientific">Desulfobulbus propionicus (strain ATCC 33891 / DSM 2032 / VKM B-1956 / 1pr3)</name>
    <dbReference type="NCBI Taxonomy" id="577650"/>
    <lineage>
        <taxon>Bacteria</taxon>
        <taxon>Pseudomonadati</taxon>
        <taxon>Thermodesulfobacteriota</taxon>
        <taxon>Desulfobulbia</taxon>
        <taxon>Desulfobulbales</taxon>
        <taxon>Desulfobulbaceae</taxon>
        <taxon>Desulfobulbus</taxon>
    </lineage>
</organism>
<proteinExistence type="inferred from homology"/>
<dbReference type="PANTHER" id="PTHR43630:SF1">
    <property type="entry name" value="POLY-BETA-1,6-N-ACETYL-D-GLUCOSAMINE SYNTHASE"/>
    <property type="match status" value="1"/>
</dbReference>
<evidence type="ECO:0000256" key="3">
    <source>
        <dbReference type="ARBA" id="ARBA00022679"/>
    </source>
</evidence>
<sequence length="1120" mass="123706">MFLDRRGKRWPRFRRWSFACGLLLFTAVVLFVQTLILPSRLNMPPAVEQLTSRLKALQTTAHGQKSPKPLWLDYAKRDKNPGKHPPAIHTSAPAPATVLGHDREIRLGFYEGWDPNSLDSLKAHAGRLTHLCPDWLELRDGSGRFTATSDEPVLTVAREQGVVLMPLLRNLGDGDTWLPEAVEGVINGPAERQNTFLSRLIAALNDTGAGGVVLDWQQVDPSYRDNMSRFLARMAEALHDEDMQLWLCVPIGRELKVFDLDALSRHVDHFVAMLHDEHAESDQPGPIASRDFFTGWLSTLVGGYGTPGQWIISQGSYGYDWAAGEGQGEQIGFVDVMARARRSAQTACRFHPSSANPSFVYEDGGTVHTVWFLDAITFLNQLTVAREHRVGGIAISRLGTEDPGIWDVLDRPTAIPLRGSDLARLERIPAEASIAHIGQGNLITLTDERSDGFRRIHFDRKAASGGRIEETYQTFPSTLTLLHQGRGPADGVVLTFDDGPDRKWTPKILDILKERGVKATFFMIGANMENHPDLVRRIVGEGHMIGVHTYSHPNIALVSEERAHLEYNATQRLIESITGHSTTLFRPPYNADTNPHDPEELVPIALAQAMGYVTVTEDIDPEDWAEPGVETMLERIQQGRSQGGSVVLLHDAGGDRSQTVAALPAIIDYLQARGDRVLSLPELVGIPAEQLMPPVPADRPTLTRMISESGFTAMHELTNFFWAFMVVATLLTVVKTLAVSWLAIRSRRLDPAVLPAKQAAFVPPVTVLIAAYNEVKVIGDTLRAVTNTCYAGPMEILVVDDGSQDDTAALVMAMAAQDERIRLLRQANRGKAVALRTGLDAARHEIIVTLDADTQFTPDTIGHLVHPLADPTVGAVSGRARVGNPRTLFARFQSLEYTCGFNLDRRAYALLDCITVVPGAVSALRRSAVAEAGGIGAETLAEDTDLTLALHKSGFRIAYASRAIAWTEAPETLRAFAKQRFRWAFGTLQCLWKHRELLFHPRFKALGWFSLPSAWLFNIVLVALGSIIDLLLLLSLLISPANPLLYVYFLVFLAADLLLAAVACRVEREPLAQIWLVLPMRFVYRPVLNYVVIKAILRALKGVWVGWGKLDRTASVPYTT</sequence>
<keyword evidence="4" id="KW-0472">Membrane</keyword>
<dbReference type="SUPFAM" id="SSF53448">
    <property type="entry name" value="Nucleotide-diphospho-sugar transferases"/>
    <property type="match status" value="1"/>
</dbReference>
<evidence type="ECO:0000313" key="8">
    <source>
        <dbReference type="Proteomes" id="UP000006365"/>
    </source>
</evidence>
<dbReference type="PROSITE" id="PS51677">
    <property type="entry name" value="NODB"/>
    <property type="match status" value="1"/>
</dbReference>
<dbReference type="EMBL" id="CP002364">
    <property type="protein sequence ID" value="ADW17702.1"/>
    <property type="molecule type" value="Genomic_DNA"/>
</dbReference>
<dbReference type="InterPro" id="IPR017853">
    <property type="entry name" value="GH"/>
</dbReference>
<keyword evidence="4" id="KW-1133">Transmembrane helix</keyword>
<dbReference type="SMART" id="SM00636">
    <property type="entry name" value="Glyco_18"/>
    <property type="match status" value="1"/>
</dbReference>
<dbReference type="PANTHER" id="PTHR43630">
    <property type="entry name" value="POLY-BETA-1,6-N-ACETYL-D-GLUCOSAMINE SYNTHASE"/>
    <property type="match status" value="1"/>
</dbReference>
<dbReference type="CDD" id="cd06423">
    <property type="entry name" value="CESA_like"/>
    <property type="match status" value="1"/>
</dbReference>
<dbReference type="GO" id="GO:0008061">
    <property type="term" value="F:chitin binding"/>
    <property type="evidence" value="ECO:0007669"/>
    <property type="project" value="InterPro"/>
</dbReference>